<protein>
    <submittedName>
        <fullName evidence="1">Uncharacterized protein</fullName>
    </submittedName>
</protein>
<reference evidence="1" key="1">
    <citation type="submission" date="2021-04" db="EMBL/GenBank/DDBJ databases">
        <title>Genomes of microviruses identified in yellow-bellied marmot fecal samples.</title>
        <authorList>
            <person name="Varsani A."/>
            <person name="Kraberger S."/>
            <person name="Chatterjee A."/>
            <person name="Richet C."/>
            <person name="Fontenele R.S."/>
            <person name="Schmidlin K."/>
            <person name="Blumstein D.T."/>
        </authorList>
    </citation>
    <scope>NUCLEOTIDE SEQUENCE</scope>
    <source>
        <strain evidence="1">Mar53</strain>
    </source>
</reference>
<proteinExistence type="predicted"/>
<evidence type="ECO:0000313" key="1">
    <source>
        <dbReference type="EMBL" id="QXP45100.1"/>
    </source>
</evidence>
<sequence>MYSSTVSVEFDDLVWLVQTLAQYRMRVIDGEVAPVESLRVARKIDDRFKKYLS</sequence>
<accession>A0A8F5XPK3</accession>
<dbReference type="EMBL" id="MZ089799">
    <property type="protein sequence ID" value="QXP45100.1"/>
    <property type="molecule type" value="Genomic_DNA"/>
</dbReference>
<organism evidence="1">
    <name type="scientific">Microvirus mar53</name>
    <dbReference type="NCBI Taxonomy" id="2851189"/>
    <lineage>
        <taxon>Viruses</taxon>
        <taxon>Monodnaviria</taxon>
        <taxon>Sangervirae</taxon>
        <taxon>Phixviricota</taxon>
        <taxon>Malgrandaviricetes</taxon>
        <taxon>Petitvirales</taxon>
        <taxon>Microviridae</taxon>
    </lineage>
</organism>
<name>A0A8F5XPK3_9VIRU</name>